<feature type="chain" id="PRO_5037210326" evidence="1">
    <location>
        <begin position="22"/>
        <end position="613"/>
    </location>
</feature>
<evidence type="ECO:0000259" key="2">
    <source>
        <dbReference type="Pfam" id="PF07944"/>
    </source>
</evidence>
<proteinExistence type="predicted"/>
<dbReference type="SUPFAM" id="SSF48208">
    <property type="entry name" value="Six-hairpin glycosidases"/>
    <property type="match status" value="1"/>
</dbReference>
<dbReference type="AlphaFoldDB" id="A0A939GBM5"/>
<dbReference type="Proteomes" id="UP000664034">
    <property type="component" value="Unassembled WGS sequence"/>
</dbReference>
<feature type="domain" description="Non-reducing end beta-L-arabinofuranosidase-like GH127 catalytic" evidence="2">
    <location>
        <begin position="82"/>
        <end position="409"/>
    </location>
</feature>
<keyword evidence="5" id="KW-1185">Reference proteome</keyword>
<dbReference type="InterPro" id="IPR008928">
    <property type="entry name" value="6-hairpin_glycosidase_sf"/>
</dbReference>
<organism evidence="4 5">
    <name type="scientific">Fibrella rubiginis</name>
    <dbReference type="NCBI Taxonomy" id="2817060"/>
    <lineage>
        <taxon>Bacteria</taxon>
        <taxon>Pseudomonadati</taxon>
        <taxon>Bacteroidota</taxon>
        <taxon>Cytophagia</taxon>
        <taxon>Cytophagales</taxon>
        <taxon>Spirosomataceae</taxon>
        <taxon>Fibrella</taxon>
    </lineage>
</organism>
<comment type="caution">
    <text evidence="4">The sequence shown here is derived from an EMBL/GenBank/DDBJ whole genome shotgun (WGS) entry which is preliminary data.</text>
</comment>
<keyword evidence="1" id="KW-0732">Signal</keyword>
<dbReference type="Pfam" id="PF07944">
    <property type="entry name" value="Beta-AFase-like_GH127_cat"/>
    <property type="match status" value="1"/>
</dbReference>
<feature type="domain" description="Non-reducing end beta-L-arabinofuranosidase-like GH127 middle" evidence="3">
    <location>
        <begin position="443"/>
        <end position="523"/>
    </location>
</feature>
<accession>A0A939GBM5</accession>
<dbReference type="EMBL" id="JAFMYV010000002">
    <property type="protein sequence ID" value="MBO0936057.1"/>
    <property type="molecule type" value="Genomic_DNA"/>
</dbReference>
<gene>
    <name evidence="4" type="ORF">J2I47_05815</name>
</gene>
<dbReference type="PANTHER" id="PTHR43465">
    <property type="entry name" value="DUF1680 DOMAIN PROTEIN (AFU_ORTHOLOGUE AFUA_1G08910)"/>
    <property type="match status" value="1"/>
</dbReference>
<dbReference type="Pfam" id="PF20736">
    <property type="entry name" value="Glyco_hydro127M"/>
    <property type="match status" value="1"/>
</dbReference>
<dbReference type="GO" id="GO:0005975">
    <property type="term" value="P:carbohydrate metabolic process"/>
    <property type="evidence" value="ECO:0007669"/>
    <property type="project" value="InterPro"/>
</dbReference>
<name>A0A939GBM5_9BACT</name>
<dbReference type="GO" id="GO:0016787">
    <property type="term" value="F:hydrolase activity"/>
    <property type="evidence" value="ECO:0007669"/>
    <property type="project" value="UniProtKB-KW"/>
</dbReference>
<dbReference type="RefSeq" id="WP_207363603.1">
    <property type="nucleotide sequence ID" value="NZ_JAFMYV010000002.1"/>
</dbReference>
<reference evidence="4" key="1">
    <citation type="submission" date="2021-03" db="EMBL/GenBank/DDBJ databases">
        <title>Fibrella sp. HMF5335 genome sequencing and assembly.</title>
        <authorList>
            <person name="Kang H."/>
            <person name="Kim H."/>
            <person name="Bae S."/>
            <person name="Joh K."/>
        </authorList>
    </citation>
    <scope>NUCLEOTIDE SEQUENCE</scope>
    <source>
        <strain evidence="4">HMF5335</strain>
    </source>
</reference>
<evidence type="ECO:0000256" key="1">
    <source>
        <dbReference type="SAM" id="SignalP"/>
    </source>
</evidence>
<evidence type="ECO:0000313" key="4">
    <source>
        <dbReference type="EMBL" id="MBO0936057.1"/>
    </source>
</evidence>
<dbReference type="InterPro" id="IPR049174">
    <property type="entry name" value="Beta-AFase-like"/>
</dbReference>
<dbReference type="PANTHER" id="PTHR43465:SF2">
    <property type="entry name" value="DUF1680 DOMAIN PROTEIN (AFU_ORTHOLOGUE AFUA_1G08910)"/>
    <property type="match status" value="1"/>
</dbReference>
<sequence length="613" mass="68272">MNRFLRLFSLLVLSISAAGQSQPLLPKPAVADRITDHFAAPVYEGNATLDGYVGDRMRINLERRLLTLNLPSILEPYQHRPGKQTWIGEHVGKFIHAAGLTWQYMGNPRLKTRMDSAARLLIATQLSDGYLGTYLDKDRWTDWDVWSHKYNLIGLLTYYQLTGDQAALTACRKVGNLLVRTFQTEKRDLIKAGWHVGMAATSVLEPMVMLYRYTGDPAYLGFCQFVVSTWEQPNGPKILTSLLDHGSVYKTANGKAYEMLSNLVGLADLYRMTGDERYLKAGTNAWQDIMTKRHYLTGTSSWGEHFRDDFSLRPDGEVHGDKYESAGEGCVTVTWQQLNLQLLRLSGNPKYAAELERITYNSLVGAQSPQDGSVCYFIPMNGRKRFGEVSHGILPDVSCCASSIPRGVALIPQYIAGSLSGGQAVVWQYVSGRYPIQLITAGKNQPVTLQIRTAYPQDGKATITVSLPQPAKSATRFALQLRVPDWCSDYRATVGGQTYAGKAGQLLTLERSWQNGEQVMVTMSLDLQAMPDPNKGSEGVIVQRGPQVLAEDDRLDTVDKLPANWFGGQFYQLTGKVGGQTKQLRLVPFAEAGQTQGHYRVVLDNLTNLHYKR</sequence>
<evidence type="ECO:0000259" key="3">
    <source>
        <dbReference type="Pfam" id="PF20736"/>
    </source>
</evidence>
<dbReference type="InterPro" id="IPR012878">
    <property type="entry name" value="Beta-AFase-like_GH127_cat"/>
</dbReference>
<dbReference type="InterPro" id="IPR049046">
    <property type="entry name" value="Beta-AFase-like_GH127_middle"/>
</dbReference>
<keyword evidence="4" id="KW-0378">Hydrolase</keyword>
<feature type="signal peptide" evidence="1">
    <location>
        <begin position="1"/>
        <end position="21"/>
    </location>
</feature>
<evidence type="ECO:0000313" key="5">
    <source>
        <dbReference type="Proteomes" id="UP000664034"/>
    </source>
</evidence>
<protein>
    <submittedName>
        <fullName evidence="4">Glycoside hydrolase family 127 protein</fullName>
    </submittedName>
</protein>